<sequence length="144" mass="14790">MDARRRLTARFGTASLLAVLAVAAACDAGPSAQSPPSPATSAATPSTLAPTTIRTPDVTGTPPRSTGPESTQQLVTLRGTLVEGVEGGCLILNADNGLGYQLIGLDDGMSQPGARLEVRGYKAVGMYSSCMQGILFKVVSARRI</sequence>
<feature type="signal peptide" evidence="2">
    <location>
        <begin position="1"/>
        <end position="24"/>
    </location>
</feature>
<name>A0ABN2KJ53_9ACTN</name>
<gene>
    <name evidence="3" type="ORF">GCM10009681_31030</name>
</gene>
<dbReference type="EMBL" id="BAAALS010000014">
    <property type="protein sequence ID" value="GAA1757561.1"/>
    <property type="molecule type" value="Genomic_DNA"/>
</dbReference>
<evidence type="ECO:0000313" key="3">
    <source>
        <dbReference type="EMBL" id="GAA1757561.1"/>
    </source>
</evidence>
<feature type="region of interest" description="Disordered" evidence="1">
    <location>
        <begin position="28"/>
        <end position="72"/>
    </location>
</feature>
<proteinExistence type="predicted"/>
<feature type="compositionally biased region" description="Low complexity" evidence="1">
    <location>
        <begin position="39"/>
        <end position="52"/>
    </location>
</feature>
<protein>
    <recommendedName>
        <fullName evidence="5">Lipoprotein</fullName>
    </recommendedName>
</protein>
<dbReference type="PROSITE" id="PS51257">
    <property type="entry name" value="PROKAR_LIPOPROTEIN"/>
    <property type="match status" value="1"/>
</dbReference>
<reference evidence="3 4" key="1">
    <citation type="journal article" date="2019" name="Int. J. Syst. Evol. Microbiol.">
        <title>The Global Catalogue of Microorganisms (GCM) 10K type strain sequencing project: providing services to taxonomists for standard genome sequencing and annotation.</title>
        <authorList>
            <consortium name="The Broad Institute Genomics Platform"/>
            <consortium name="The Broad Institute Genome Sequencing Center for Infectious Disease"/>
            <person name="Wu L."/>
            <person name="Ma J."/>
        </authorList>
    </citation>
    <scope>NUCLEOTIDE SEQUENCE [LARGE SCALE GENOMIC DNA]</scope>
    <source>
        <strain evidence="3 4">JCM 13249</strain>
    </source>
</reference>
<evidence type="ECO:0000256" key="2">
    <source>
        <dbReference type="SAM" id="SignalP"/>
    </source>
</evidence>
<feature type="chain" id="PRO_5045232603" description="Lipoprotein" evidence="2">
    <location>
        <begin position="25"/>
        <end position="144"/>
    </location>
</feature>
<evidence type="ECO:0000313" key="4">
    <source>
        <dbReference type="Proteomes" id="UP001500655"/>
    </source>
</evidence>
<evidence type="ECO:0008006" key="5">
    <source>
        <dbReference type="Google" id="ProtNLM"/>
    </source>
</evidence>
<keyword evidence="2" id="KW-0732">Signal</keyword>
<dbReference type="Proteomes" id="UP001500655">
    <property type="component" value="Unassembled WGS sequence"/>
</dbReference>
<keyword evidence="4" id="KW-1185">Reference proteome</keyword>
<dbReference type="RefSeq" id="WP_344082105.1">
    <property type="nucleotide sequence ID" value="NZ_BAAALS010000014.1"/>
</dbReference>
<evidence type="ECO:0000256" key="1">
    <source>
        <dbReference type="SAM" id="MobiDB-lite"/>
    </source>
</evidence>
<feature type="compositionally biased region" description="Polar residues" evidence="1">
    <location>
        <begin position="62"/>
        <end position="72"/>
    </location>
</feature>
<accession>A0ABN2KJ53</accession>
<comment type="caution">
    <text evidence="3">The sequence shown here is derived from an EMBL/GenBank/DDBJ whole genome shotgun (WGS) entry which is preliminary data.</text>
</comment>
<organism evidence="3 4">
    <name type="scientific">Luedemannella helvata</name>
    <dbReference type="NCBI Taxonomy" id="349315"/>
    <lineage>
        <taxon>Bacteria</taxon>
        <taxon>Bacillati</taxon>
        <taxon>Actinomycetota</taxon>
        <taxon>Actinomycetes</taxon>
        <taxon>Micromonosporales</taxon>
        <taxon>Micromonosporaceae</taxon>
        <taxon>Luedemannella</taxon>
    </lineage>
</organism>